<comment type="subunit">
    <text evidence="3 11">Monomer.</text>
</comment>
<dbReference type="Pfam" id="PF00750">
    <property type="entry name" value="tRNA-synt_1d"/>
    <property type="match status" value="1"/>
</dbReference>
<accession>A0A318TUG3</accession>
<dbReference type="Gene3D" id="1.10.730.10">
    <property type="entry name" value="Isoleucyl-tRNA Synthetase, Domain 1"/>
    <property type="match status" value="1"/>
</dbReference>
<evidence type="ECO:0000256" key="9">
    <source>
        <dbReference type="ARBA" id="ARBA00023146"/>
    </source>
</evidence>
<dbReference type="PROSITE" id="PS00178">
    <property type="entry name" value="AA_TRNA_LIGASE_I"/>
    <property type="match status" value="1"/>
</dbReference>
<dbReference type="PANTHER" id="PTHR11956:SF5">
    <property type="entry name" value="ARGININE--TRNA LIGASE, CYTOPLASMIC"/>
    <property type="match status" value="1"/>
</dbReference>
<comment type="subcellular location">
    <subcellularLocation>
        <location evidence="1 11">Cytoplasm</location>
    </subcellularLocation>
</comment>
<keyword evidence="5 11" id="KW-0436">Ligase</keyword>
<evidence type="ECO:0000256" key="7">
    <source>
        <dbReference type="ARBA" id="ARBA00022840"/>
    </source>
</evidence>
<dbReference type="InterPro" id="IPR005148">
    <property type="entry name" value="Arg-tRNA-synth_N"/>
</dbReference>
<dbReference type="GO" id="GO:0005524">
    <property type="term" value="F:ATP binding"/>
    <property type="evidence" value="ECO:0007669"/>
    <property type="project" value="UniProtKB-UniRule"/>
</dbReference>
<name>A0A318TUG3_9BACL</name>
<dbReference type="Proteomes" id="UP000247416">
    <property type="component" value="Unassembled WGS sequence"/>
</dbReference>
<dbReference type="InterPro" id="IPR036695">
    <property type="entry name" value="Arg-tRNA-synth_N_sf"/>
</dbReference>
<reference evidence="15 16" key="1">
    <citation type="submission" date="2018-06" db="EMBL/GenBank/DDBJ databases">
        <title>Genomic Encyclopedia of Archaeal and Bacterial Type Strains, Phase II (KMG-II): from individual species to whole genera.</title>
        <authorList>
            <person name="Goeker M."/>
        </authorList>
    </citation>
    <scope>NUCLEOTIDE SEQUENCE [LARGE SCALE GENOMIC DNA]</scope>
    <source>
        <strain evidence="15 16">KACC 16626</strain>
    </source>
</reference>
<keyword evidence="9 11" id="KW-0030">Aminoacyl-tRNA synthetase</keyword>
<evidence type="ECO:0000256" key="5">
    <source>
        <dbReference type="ARBA" id="ARBA00022598"/>
    </source>
</evidence>
<dbReference type="NCBIfam" id="TIGR00456">
    <property type="entry name" value="argS"/>
    <property type="match status" value="1"/>
</dbReference>
<dbReference type="InterPro" id="IPR009080">
    <property type="entry name" value="tRNAsynth_Ia_anticodon-bd"/>
</dbReference>
<evidence type="ECO:0000256" key="6">
    <source>
        <dbReference type="ARBA" id="ARBA00022741"/>
    </source>
</evidence>
<dbReference type="SUPFAM" id="SSF47323">
    <property type="entry name" value="Anticodon-binding domain of a subclass of class I aminoacyl-tRNA synthetases"/>
    <property type="match status" value="1"/>
</dbReference>
<comment type="caution">
    <text evidence="15">The sequence shown here is derived from an EMBL/GenBank/DDBJ whole genome shotgun (WGS) entry which is preliminary data.</text>
</comment>
<evidence type="ECO:0000256" key="8">
    <source>
        <dbReference type="ARBA" id="ARBA00022917"/>
    </source>
</evidence>
<comment type="catalytic activity">
    <reaction evidence="10 11">
        <text>tRNA(Arg) + L-arginine + ATP = L-arginyl-tRNA(Arg) + AMP + diphosphate</text>
        <dbReference type="Rhea" id="RHEA:20301"/>
        <dbReference type="Rhea" id="RHEA-COMP:9658"/>
        <dbReference type="Rhea" id="RHEA-COMP:9673"/>
        <dbReference type="ChEBI" id="CHEBI:30616"/>
        <dbReference type="ChEBI" id="CHEBI:32682"/>
        <dbReference type="ChEBI" id="CHEBI:33019"/>
        <dbReference type="ChEBI" id="CHEBI:78442"/>
        <dbReference type="ChEBI" id="CHEBI:78513"/>
        <dbReference type="ChEBI" id="CHEBI:456215"/>
        <dbReference type="EC" id="6.1.1.19"/>
    </reaction>
</comment>
<feature type="domain" description="DALR anticodon binding" evidence="13">
    <location>
        <begin position="437"/>
        <end position="555"/>
    </location>
</feature>
<dbReference type="EMBL" id="QJTJ01000004">
    <property type="protein sequence ID" value="PYF07500.1"/>
    <property type="molecule type" value="Genomic_DNA"/>
</dbReference>
<dbReference type="Gene3D" id="3.30.1360.70">
    <property type="entry name" value="Arginyl tRNA synthetase N-terminal domain"/>
    <property type="match status" value="1"/>
</dbReference>
<dbReference type="AlphaFoldDB" id="A0A318TUG3"/>
<feature type="domain" description="Arginyl tRNA synthetase N-terminal" evidence="14">
    <location>
        <begin position="5"/>
        <end position="95"/>
    </location>
</feature>
<protein>
    <recommendedName>
        <fullName evidence="11">Arginine--tRNA ligase</fullName>
        <ecNumber evidence="11">6.1.1.19</ecNumber>
    </recommendedName>
    <alternativeName>
        <fullName evidence="11">Arginyl-tRNA synthetase</fullName>
        <shortName evidence="11">ArgRS</shortName>
    </alternativeName>
</protein>
<dbReference type="SUPFAM" id="SSF52374">
    <property type="entry name" value="Nucleotidylyl transferase"/>
    <property type="match status" value="1"/>
</dbReference>
<dbReference type="Gene3D" id="3.40.50.620">
    <property type="entry name" value="HUPs"/>
    <property type="match status" value="1"/>
</dbReference>
<evidence type="ECO:0000256" key="12">
    <source>
        <dbReference type="RuleBase" id="RU363038"/>
    </source>
</evidence>
<dbReference type="EC" id="6.1.1.19" evidence="11"/>
<dbReference type="GO" id="GO:0004814">
    <property type="term" value="F:arginine-tRNA ligase activity"/>
    <property type="evidence" value="ECO:0007669"/>
    <property type="project" value="UniProtKB-UniRule"/>
</dbReference>
<dbReference type="CDD" id="cd00671">
    <property type="entry name" value="ArgRS_core"/>
    <property type="match status" value="1"/>
</dbReference>
<evidence type="ECO:0000256" key="4">
    <source>
        <dbReference type="ARBA" id="ARBA00022490"/>
    </source>
</evidence>
<dbReference type="HAMAP" id="MF_00123">
    <property type="entry name" value="Arg_tRNA_synth"/>
    <property type="match status" value="1"/>
</dbReference>
<keyword evidence="6 11" id="KW-0547">Nucleotide-binding</keyword>
<dbReference type="FunFam" id="1.10.730.10:FF:000008">
    <property type="entry name" value="Arginine--tRNA ligase"/>
    <property type="match status" value="1"/>
</dbReference>
<dbReference type="Pfam" id="PF03485">
    <property type="entry name" value="Arg_tRNA_synt_N"/>
    <property type="match status" value="1"/>
</dbReference>
<dbReference type="RefSeq" id="WP_107932434.1">
    <property type="nucleotide sequence ID" value="NZ_CP085009.1"/>
</dbReference>
<dbReference type="PRINTS" id="PR01038">
    <property type="entry name" value="TRNASYNTHARG"/>
</dbReference>
<dbReference type="SMART" id="SM01016">
    <property type="entry name" value="Arg_tRNA_synt_N"/>
    <property type="match status" value="1"/>
</dbReference>
<dbReference type="OrthoDB" id="9805987at2"/>
<dbReference type="FunFam" id="3.30.1360.70:FF:000003">
    <property type="entry name" value="Arginine--tRNA ligase"/>
    <property type="match status" value="1"/>
</dbReference>
<keyword evidence="16" id="KW-1185">Reference proteome</keyword>
<evidence type="ECO:0000259" key="13">
    <source>
        <dbReference type="SMART" id="SM00836"/>
    </source>
</evidence>
<dbReference type="GO" id="GO:0006420">
    <property type="term" value="P:arginyl-tRNA aminoacylation"/>
    <property type="evidence" value="ECO:0007669"/>
    <property type="project" value="UniProtKB-UniRule"/>
</dbReference>
<keyword evidence="4 11" id="KW-0963">Cytoplasm</keyword>
<keyword evidence="7 11" id="KW-0067">ATP-binding</keyword>
<evidence type="ECO:0000256" key="1">
    <source>
        <dbReference type="ARBA" id="ARBA00004496"/>
    </source>
</evidence>
<evidence type="ECO:0000256" key="3">
    <source>
        <dbReference type="ARBA" id="ARBA00011245"/>
    </source>
</evidence>
<dbReference type="SMART" id="SM00836">
    <property type="entry name" value="DALR_1"/>
    <property type="match status" value="1"/>
</dbReference>
<dbReference type="InterPro" id="IPR001278">
    <property type="entry name" value="Arg-tRNA-ligase"/>
</dbReference>
<evidence type="ECO:0000313" key="16">
    <source>
        <dbReference type="Proteomes" id="UP000247416"/>
    </source>
</evidence>
<dbReference type="Pfam" id="PF05746">
    <property type="entry name" value="DALR_1"/>
    <property type="match status" value="1"/>
</dbReference>
<dbReference type="GO" id="GO:0005737">
    <property type="term" value="C:cytoplasm"/>
    <property type="evidence" value="ECO:0007669"/>
    <property type="project" value="UniProtKB-SubCell"/>
</dbReference>
<evidence type="ECO:0000256" key="10">
    <source>
        <dbReference type="ARBA" id="ARBA00049339"/>
    </source>
</evidence>
<evidence type="ECO:0000256" key="2">
    <source>
        <dbReference type="ARBA" id="ARBA00005594"/>
    </source>
</evidence>
<dbReference type="CDD" id="cd07956">
    <property type="entry name" value="Anticodon_Ia_Arg"/>
    <property type="match status" value="1"/>
</dbReference>
<dbReference type="SUPFAM" id="SSF55190">
    <property type="entry name" value="Arginyl-tRNA synthetase (ArgRS), N-terminal 'additional' domain"/>
    <property type="match status" value="1"/>
</dbReference>
<dbReference type="FunFam" id="3.40.50.620:FF:000062">
    <property type="entry name" value="Arginine--tRNA ligase"/>
    <property type="match status" value="1"/>
</dbReference>
<evidence type="ECO:0000256" key="11">
    <source>
        <dbReference type="HAMAP-Rule" id="MF_00123"/>
    </source>
</evidence>
<evidence type="ECO:0000259" key="14">
    <source>
        <dbReference type="SMART" id="SM01016"/>
    </source>
</evidence>
<gene>
    <name evidence="11" type="primary">argS</name>
    <name evidence="15" type="ORF">BJ095_1047</name>
</gene>
<comment type="similarity">
    <text evidence="2 11 12">Belongs to the class-I aminoacyl-tRNA synthetase family.</text>
</comment>
<dbReference type="InterPro" id="IPR001412">
    <property type="entry name" value="aa-tRNA-synth_I_CS"/>
</dbReference>
<proteinExistence type="inferred from homology"/>
<organism evidence="15 16">
    <name type="scientific">Ureibacillus chungkukjangi</name>
    <dbReference type="NCBI Taxonomy" id="1202712"/>
    <lineage>
        <taxon>Bacteria</taxon>
        <taxon>Bacillati</taxon>
        <taxon>Bacillota</taxon>
        <taxon>Bacilli</taxon>
        <taxon>Bacillales</taxon>
        <taxon>Caryophanaceae</taxon>
        <taxon>Ureibacillus</taxon>
    </lineage>
</organism>
<keyword evidence="8 11" id="KW-0648">Protein biosynthesis</keyword>
<feature type="short sequence motif" description="'HIGH' region" evidence="11">
    <location>
        <begin position="132"/>
        <end position="142"/>
    </location>
</feature>
<dbReference type="InterPro" id="IPR008909">
    <property type="entry name" value="DALR_anticod-bd"/>
</dbReference>
<dbReference type="PANTHER" id="PTHR11956">
    <property type="entry name" value="ARGINYL-TRNA SYNTHETASE"/>
    <property type="match status" value="1"/>
</dbReference>
<sequence>MNAVEQLQQAIKDALQAAVEKAGLVEAGTELNIHLETPKDKVNGDFATNLAMQLTKLAKKPPRAIAESILENLETKGTEIEKLEIAGPGFINITVRKAFLADVVKSVNEQGENYGRSAAGNGEKVQVEFVSANPTGDLHLGHARGAAFGDSLCNVLDFAGFDVSREYYINDAGNQINNLAHSLEARYKQALGMDAAMPEDGYHGQDIITIAGKLAEEFGAAILEKSDEERFEFFREHGLKLELDKLKNDLANFRVNFDVWYSETSLYKNGKIEVALNKLKENGHVFEEEGATWFRSTTFGDDKDRVLIKSEGSFTYLTPDIAYHEDKIQRGFEKLINIWGADHHGYIPRMKAAIQALGYDRDKLEVEVIQMVQLYKNGEKYKMSKRTGNAVTMRDLVEEVGLDAVRYYFVKTACDSHMDFDLDLAVSQSNENPVYYAQYAHARICSIIRSADEQGYKTSLENLNLLTAEKEEDVLKKVGAFPQVVADAAKHRTPHRVANYIQDLAAAFHSFYNAEKVLNPDNKELTEARLALINAVRVTLANALRLIGVAAPEKM</sequence>
<dbReference type="InterPro" id="IPR014729">
    <property type="entry name" value="Rossmann-like_a/b/a_fold"/>
</dbReference>
<evidence type="ECO:0000313" key="15">
    <source>
        <dbReference type="EMBL" id="PYF07500.1"/>
    </source>
</evidence>
<dbReference type="InterPro" id="IPR035684">
    <property type="entry name" value="ArgRS_core"/>
</dbReference>